<gene>
    <name evidence="13" type="ORF">HYH02_007518</name>
</gene>
<dbReference type="PANTHER" id="PTHR12886:SF0">
    <property type="entry name" value="GPI MANNOSYLTRANSFERASE 1"/>
    <property type="match status" value="1"/>
</dbReference>
<evidence type="ECO:0000256" key="9">
    <source>
        <dbReference type="ARBA" id="ARBA00022989"/>
    </source>
</evidence>
<feature type="transmembrane region" description="Helical" evidence="11">
    <location>
        <begin position="129"/>
        <end position="153"/>
    </location>
</feature>
<dbReference type="GO" id="GO:0006506">
    <property type="term" value="P:GPI anchor biosynthetic process"/>
    <property type="evidence" value="ECO:0007669"/>
    <property type="project" value="UniProtKB-UniPathway"/>
</dbReference>
<comment type="function">
    <text evidence="11">Catalytic subunit of the glycosylphosphatidylinositol-mannosyltransferase I complex which catalyzes the transfer of the first mannose, via an alpha-1,4 bond from a dolichol-phosphate-mannose (Dol-P-Man) to the glucosaminyl acyl phosphatidylinositol (GlcN-(acyl)PI) intermediate to generate alpha-D-Man-(1-&gt;4)-alpha-D-GlcN-(1-&gt;6)-(1-radyl,2-acyl-sn-glycero-3-phospho)-2-acyl-inositol and participates in the sixth step of the glycosylphosphatidylinositol-anchor biosynthesis.</text>
</comment>
<keyword evidence="7 11" id="KW-0812">Transmembrane</keyword>
<keyword evidence="9 11" id="KW-1133">Transmembrane helix</keyword>
<feature type="compositionally biased region" description="Low complexity" evidence="12">
    <location>
        <begin position="536"/>
        <end position="549"/>
    </location>
</feature>
<feature type="transmembrane region" description="Helical" evidence="11">
    <location>
        <begin position="210"/>
        <end position="232"/>
    </location>
</feature>
<keyword evidence="8 11" id="KW-0256">Endoplasmic reticulum</keyword>
<protein>
    <recommendedName>
        <fullName evidence="11">GPI mannosyltransferase 1</fullName>
        <ecNumber evidence="11">2.4.1.-</ecNumber>
    </recommendedName>
    <alternativeName>
        <fullName evidence="11">GPI mannosyltransferase I</fullName>
    </alternativeName>
</protein>
<reference evidence="13" key="1">
    <citation type="journal article" date="2020" name="bioRxiv">
        <title>Comparative genomics of Chlamydomonas.</title>
        <authorList>
            <person name="Craig R.J."/>
            <person name="Hasan A.R."/>
            <person name="Ness R.W."/>
            <person name="Keightley P.D."/>
        </authorList>
    </citation>
    <scope>NUCLEOTIDE SEQUENCE</scope>
    <source>
        <strain evidence="13">CCAP 11/173</strain>
    </source>
</reference>
<evidence type="ECO:0000256" key="10">
    <source>
        <dbReference type="ARBA" id="ARBA00023136"/>
    </source>
</evidence>
<evidence type="ECO:0000256" key="2">
    <source>
        <dbReference type="ARBA" id="ARBA00004687"/>
    </source>
</evidence>
<accession>A0A835WHL0</accession>
<dbReference type="UniPathway" id="UPA00196"/>
<dbReference type="EC" id="2.4.1.-" evidence="11"/>
<feature type="transmembrane region" description="Helical" evidence="11">
    <location>
        <begin position="106"/>
        <end position="123"/>
    </location>
</feature>
<evidence type="ECO:0000256" key="3">
    <source>
        <dbReference type="ARBA" id="ARBA00011071"/>
    </source>
</evidence>
<dbReference type="Pfam" id="PF05007">
    <property type="entry name" value="Mannosyl_trans"/>
    <property type="match status" value="3"/>
</dbReference>
<dbReference type="OrthoDB" id="1741594at2759"/>
<evidence type="ECO:0000313" key="14">
    <source>
        <dbReference type="Proteomes" id="UP000613740"/>
    </source>
</evidence>
<feature type="region of interest" description="Disordered" evidence="12">
    <location>
        <begin position="525"/>
        <end position="566"/>
    </location>
</feature>
<keyword evidence="6 11" id="KW-0808">Transferase</keyword>
<keyword evidence="5 11" id="KW-0328">Glycosyltransferase</keyword>
<dbReference type="AlphaFoldDB" id="A0A835WHL0"/>
<name>A0A835WHL0_9CHLO</name>
<evidence type="ECO:0000256" key="7">
    <source>
        <dbReference type="ARBA" id="ARBA00022692"/>
    </source>
</evidence>
<dbReference type="GO" id="GO:0005789">
    <property type="term" value="C:endoplasmic reticulum membrane"/>
    <property type="evidence" value="ECO:0007669"/>
    <property type="project" value="UniProtKB-SubCell"/>
</dbReference>
<dbReference type="GO" id="GO:0004376">
    <property type="term" value="F:GPI mannosyltransferase activity"/>
    <property type="evidence" value="ECO:0007669"/>
    <property type="project" value="InterPro"/>
</dbReference>
<comment type="subcellular location">
    <subcellularLocation>
        <location evidence="1 11">Endoplasmic reticulum membrane</location>
        <topology evidence="1 11">Multi-pass membrane protein</topology>
    </subcellularLocation>
</comment>
<proteinExistence type="inferred from homology"/>
<evidence type="ECO:0000256" key="4">
    <source>
        <dbReference type="ARBA" id="ARBA00022502"/>
    </source>
</evidence>
<keyword evidence="4 11" id="KW-0337">GPI-anchor biosynthesis</keyword>
<feature type="region of interest" description="Disordered" evidence="12">
    <location>
        <begin position="471"/>
        <end position="505"/>
    </location>
</feature>
<evidence type="ECO:0000256" key="1">
    <source>
        <dbReference type="ARBA" id="ARBA00004477"/>
    </source>
</evidence>
<evidence type="ECO:0000313" key="13">
    <source>
        <dbReference type="EMBL" id="KAG2447595.1"/>
    </source>
</evidence>
<comment type="similarity">
    <text evidence="3 11">Belongs to the PIGM family.</text>
</comment>
<comment type="caution">
    <text evidence="13">The sequence shown here is derived from an EMBL/GenBank/DDBJ whole genome shotgun (WGS) entry which is preliminary data.</text>
</comment>
<evidence type="ECO:0000256" key="11">
    <source>
        <dbReference type="RuleBase" id="RU365064"/>
    </source>
</evidence>
<dbReference type="InterPro" id="IPR007704">
    <property type="entry name" value="PIG-M"/>
</dbReference>
<feature type="transmembrane region" description="Helical" evidence="11">
    <location>
        <begin position="407"/>
        <end position="428"/>
    </location>
</feature>
<feature type="region of interest" description="Disordered" evidence="12">
    <location>
        <begin position="166"/>
        <end position="197"/>
    </location>
</feature>
<sequence>MAVKYTDIDYVVFTDAARFVANGGSPYQRATYRYSPLLAYLVLPNIWLHPAFGKVLFSAADLLVAGLLSHLLRAAGASPRLRAVATAAWLFNPYTATISTRGSCDVLSVLLLLGLLVMLLHGADVAAGALYGLAVHFRIYPVIYGPATVLFLLRRAAVRQGLFGLHSGGSSSSSSSGRGSSTSTSTRDGSGSGSGSSKGLQRWAQAVRPAAAFCLAAAATFAALGAAFYFLYGHAFLNEAFLHHLGRKDPRHNFSPYYYPIYLQGYAAGGGSSSGSSSTIGAGGASWMPPPPRPGHEGAAVGAATAATAGLGPAAAAARMLLQPLWGAAVRLLPLQAPWRLAAAPQAAALMALSAAFHADLPAAWLLQTWAFVTLNKVVTAQYFVWYLCLLPLALPALAAQTAVPPAALAAGGGLWVAAQLHWLGWAYQLEMKGRSVHVGVWAAGLVFQLANTWLIVLLARALKAGASGAKAAAPPKAGRGDAVTGDGEEKQGKLVDGAEEVEEGEWGDAGRVLPFLEASLRVQGVLPPPSPRPVRVPLQAQAQAQAQPPLQPPFPGFVPLERKQQ</sequence>
<dbReference type="PANTHER" id="PTHR12886">
    <property type="entry name" value="PIG-M MANNOSYLTRANSFERASE"/>
    <property type="match status" value="1"/>
</dbReference>
<dbReference type="Proteomes" id="UP000613740">
    <property type="component" value="Unassembled WGS sequence"/>
</dbReference>
<feature type="compositionally biased region" description="Low complexity" evidence="12">
    <location>
        <begin position="168"/>
        <end position="189"/>
    </location>
</feature>
<evidence type="ECO:0000256" key="12">
    <source>
        <dbReference type="SAM" id="MobiDB-lite"/>
    </source>
</evidence>
<keyword evidence="14" id="KW-1185">Reference proteome</keyword>
<comment type="pathway">
    <text evidence="2 11">Glycolipid biosynthesis; glycosylphosphatidylinositol-anchor biosynthesis.</text>
</comment>
<feature type="transmembrane region" description="Helical" evidence="11">
    <location>
        <begin position="298"/>
        <end position="318"/>
    </location>
</feature>
<evidence type="ECO:0000256" key="8">
    <source>
        <dbReference type="ARBA" id="ARBA00022824"/>
    </source>
</evidence>
<evidence type="ECO:0000256" key="6">
    <source>
        <dbReference type="ARBA" id="ARBA00022679"/>
    </source>
</evidence>
<feature type="transmembrane region" description="Helical" evidence="11">
    <location>
        <begin position="379"/>
        <end position="400"/>
    </location>
</feature>
<dbReference type="EMBL" id="JAEHOD010000021">
    <property type="protein sequence ID" value="KAG2447595.1"/>
    <property type="molecule type" value="Genomic_DNA"/>
</dbReference>
<feature type="transmembrane region" description="Helical" evidence="11">
    <location>
        <begin position="440"/>
        <end position="460"/>
    </location>
</feature>
<dbReference type="GO" id="GO:0051751">
    <property type="term" value="F:alpha-1,4-mannosyltransferase activity"/>
    <property type="evidence" value="ECO:0007669"/>
    <property type="project" value="InterPro"/>
</dbReference>
<keyword evidence="10 11" id="KW-0472">Membrane</keyword>
<dbReference type="GO" id="GO:1990529">
    <property type="term" value="C:glycosylphosphatidylinositol-mannosyltransferase I complex"/>
    <property type="evidence" value="ECO:0007669"/>
    <property type="project" value="TreeGrafter"/>
</dbReference>
<evidence type="ECO:0000256" key="5">
    <source>
        <dbReference type="ARBA" id="ARBA00022676"/>
    </source>
</evidence>
<organism evidence="13 14">
    <name type="scientific">Chlamydomonas schloesseri</name>
    <dbReference type="NCBI Taxonomy" id="2026947"/>
    <lineage>
        <taxon>Eukaryota</taxon>
        <taxon>Viridiplantae</taxon>
        <taxon>Chlorophyta</taxon>
        <taxon>core chlorophytes</taxon>
        <taxon>Chlorophyceae</taxon>
        <taxon>CS clade</taxon>
        <taxon>Chlamydomonadales</taxon>
        <taxon>Chlamydomonadaceae</taxon>
        <taxon>Chlamydomonas</taxon>
    </lineage>
</organism>